<feature type="transmembrane region" description="Helical" evidence="7">
    <location>
        <begin position="73"/>
        <end position="92"/>
    </location>
</feature>
<evidence type="ECO:0000256" key="3">
    <source>
        <dbReference type="ARBA" id="ARBA00022475"/>
    </source>
</evidence>
<feature type="transmembrane region" description="Helical" evidence="7">
    <location>
        <begin position="12"/>
        <end position="33"/>
    </location>
</feature>
<dbReference type="PANTHER" id="PTHR33452">
    <property type="entry name" value="OXIDOREDUCTASE CATD-RELATED"/>
    <property type="match status" value="1"/>
</dbReference>
<dbReference type="Pfam" id="PF07681">
    <property type="entry name" value="DoxX"/>
    <property type="match status" value="1"/>
</dbReference>
<dbReference type="EMBL" id="RBJC01000005">
    <property type="protein sequence ID" value="RKR72705.1"/>
    <property type="molecule type" value="Genomic_DNA"/>
</dbReference>
<keyword evidence="9" id="KW-1185">Reference proteome</keyword>
<keyword evidence="6 7" id="KW-0472">Membrane</keyword>
<evidence type="ECO:0000256" key="5">
    <source>
        <dbReference type="ARBA" id="ARBA00022989"/>
    </source>
</evidence>
<dbReference type="Proteomes" id="UP000280099">
    <property type="component" value="Unassembled WGS sequence"/>
</dbReference>
<comment type="subcellular location">
    <subcellularLocation>
        <location evidence="1">Cell membrane</location>
        <topology evidence="1">Multi-pass membrane protein</topology>
    </subcellularLocation>
</comment>
<evidence type="ECO:0000313" key="8">
    <source>
        <dbReference type="EMBL" id="RKR72705.1"/>
    </source>
</evidence>
<dbReference type="OrthoDB" id="346004at2"/>
<comment type="similarity">
    <text evidence="2">Belongs to the DoxX family.</text>
</comment>
<evidence type="ECO:0000256" key="2">
    <source>
        <dbReference type="ARBA" id="ARBA00006679"/>
    </source>
</evidence>
<evidence type="ECO:0000256" key="6">
    <source>
        <dbReference type="ARBA" id="ARBA00023136"/>
    </source>
</evidence>
<keyword evidence="4 7" id="KW-0812">Transmembrane</keyword>
<evidence type="ECO:0000256" key="7">
    <source>
        <dbReference type="SAM" id="Phobius"/>
    </source>
</evidence>
<gene>
    <name evidence="8" type="ORF">DES31_0870</name>
</gene>
<dbReference type="InterPro" id="IPR032808">
    <property type="entry name" value="DoxX"/>
</dbReference>
<keyword evidence="3" id="KW-1003">Cell membrane</keyword>
<evidence type="ECO:0000313" key="9">
    <source>
        <dbReference type="Proteomes" id="UP000280099"/>
    </source>
</evidence>
<protein>
    <submittedName>
        <fullName evidence="8">Putative oxidoreductase</fullName>
    </submittedName>
</protein>
<proteinExistence type="inferred from homology"/>
<keyword evidence="5 7" id="KW-1133">Transmembrane helix</keyword>
<organism evidence="8 9">
    <name type="scientific">Otariodibacter oris</name>
    <dbReference type="NCBI Taxonomy" id="1032623"/>
    <lineage>
        <taxon>Bacteria</taxon>
        <taxon>Pseudomonadati</taxon>
        <taxon>Pseudomonadota</taxon>
        <taxon>Gammaproteobacteria</taxon>
        <taxon>Pasteurellales</taxon>
        <taxon>Pasteurellaceae</taxon>
        <taxon>Otariodibacter</taxon>
    </lineage>
</organism>
<accession>A0A420XGM6</accession>
<evidence type="ECO:0000256" key="4">
    <source>
        <dbReference type="ARBA" id="ARBA00022692"/>
    </source>
</evidence>
<dbReference type="PANTHER" id="PTHR33452:SF4">
    <property type="entry name" value="BLL4328 PROTEIN"/>
    <property type="match status" value="1"/>
</dbReference>
<feature type="transmembrane region" description="Helical" evidence="7">
    <location>
        <begin position="104"/>
        <end position="121"/>
    </location>
</feature>
<reference evidence="8 9" key="1">
    <citation type="submission" date="2018-10" db="EMBL/GenBank/DDBJ databases">
        <title>Genomic Encyclopedia of Type Strains, Phase IV (KMG-IV): sequencing the most valuable type-strain genomes for metagenomic binning, comparative biology and taxonomic classification.</title>
        <authorList>
            <person name="Goeker M."/>
        </authorList>
    </citation>
    <scope>NUCLEOTIDE SEQUENCE [LARGE SCALE GENOMIC DNA]</scope>
    <source>
        <strain evidence="8 9">DSM 23800</strain>
    </source>
</reference>
<dbReference type="AlphaFoldDB" id="A0A420XGM6"/>
<dbReference type="GO" id="GO:0005886">
    <property type="term" value="C:plasma membrane"/>
    <property type="evidence" value="ECO:0007669"/>
    <property type="project" value="UniProtKB-SubCell"/>
</dbReference>
<dbReference type="RefSeq" id="WP_121122408.1">
    <property type="nucleotide sequence ID" value="NZ_CP016604.1"/>
</dbReference>
<sequence>MNQTLNNLRPAIFLFVRIIVGYMIFSHGAIRIWDFPVPHHSGGVPVLSFMGFGSILEIVGGILILLGWYIRPAAFILCGEMAYAYFFMHASWNDFLLPSQNHGELAAIYALAFLLMFVAGADKWSLDYKVRGVL</sequence>
<name>A0A420XGM6_9PAST</name>
<evidence type="ECO:0000256" key="1">
    <source>
        <dbReference type="ARBA" id="ARBA00004651"/>
    </source>
</evidence>
<feature type="transmembrane region" description="Helical" evidence="7">
    <location>
        <begin position="45"/>
        <end position="66"/>
    </location>
</feature>
<comment type="caution">
    <text evidence="8">The sequence shown here is derived from an EMBL/GenBank/DDBJ whole genome shotgun (WGS) entry which is preliminary data.</text>
</comment>
<dbReference type="InterPro" id="IPR051907">
    <property type="entry name" value="DoxX-like_oxidoreductase"/>
</dbReference>